<dbReference type="AlphaFoldDB" id="A0A177EJH0"/>
<protein>
    <submittedName>
        <fullName evidence="2">Uncharacterized protein</fullName>
    </submittedName>
</protein>
<name>A0A177EJH0_9MICR</name>
<dbReference type="VEuPathDB" id="MicrosporidiaDB:NEDG_00005"/>
<feature type="compositionally biased region" description="Basic and acidic residues" evidence="1">
    <location>
        <begin position="65"/>
        <end position="77"/>
    </location>
</feature>
<evidence type="ECO:0000313" key="3">
    <source>
        <dbReference type="Proteomes" id="UP000185944"/>
    </source>
</evidence>
<evidence type="ECO:0000256" key="1">
    <source>
        <dbReference type="SAM" id="MobiDB-lite"/>
    </source>
</evidence>
<dbReference type="Proteomes" id="UP000185944">
    <property type="component" value="Unassembled WGS sequence"/>
</dbReference>
<dbReference type="RefSeq" id="XP_067545131.1">
    <property type="nucleotide sequence ID" value="XM_067687423.1"/>
</dbReference>
<evidence type="ECO:0000313" key="2">
    <source>
        <dbReference type="EMBL" id="OAG31530.1"/>
    </source>
</evidence>
<dbReference type="GeneID" id="93646355"/>
<gene>
    <name evidence="2" type="ORF">NEDG_00005</name>
</gene>
<proteinExistence type="predicted"/>
<comment type="caution">
    <text evidence="2">The sequence shown here is derived from an EMBL/GenBank/DDBJ whole genome shotgun (WGS) entry which is preliminary data.</text>
</comment>
<dbReference type="EMBL" id="LTDL01000014">
    <property type="protein sequence ID" value="OAG31530.1"/>
    <property type="molecule type" value="Genomic_DNA"/>
</dbReference>
<accession>A0A177EJH0</accession>
<reference evidence="2 3" key="1">
    <citation type="submission" date="2016-02" db="EMBL/GenBank/DDBJ databases">
        <title>Discovery of a natural microsporidian pathogen with a broad tissue tropism in Caenorhabditis elegans.</title>
        <authorList>
            <person name="Luallen R.J."/>
            <person name="Reinke A.W."/>
            <person name="Tong L."/>
            <person name="Botts M.R."/>
            <person name="Felix M.-A."/>
            <person name="Troemel E.R."/>
        </authorList>
    </citation>
    <scope>NUCLEOTIDE SEQUENCE [LARGE SCALE GENOMIC DNA]</scope>
    <source>
        <strain evidence="2 3">JUm2807</strain>
    </source>
</reference>
<keyword evidence="3" id="KW-1185">Reference proteome</keyword>
<sequence>MVRFYIYTQKACEKGKGQPPDTLLKGITHGMITLEESVPSTQKMNQTLFSVAPDCAPTTKSKRQLRPETPEPEHPPEVLELPRTQYTDETIMFFDIHRCKLDTLYTDQGRCLIKRQNKNMVLCPDLVDINTLPAKMEPGMVLEGLTIIPSAKNTLPTVPREWIAIMRKVFLAFSGVVLNMLSIRKIAGLVEDIPITTNTLAEEIPEYTTPEPAISLQIAKVLNLYKLSPSVLVWFCTMVDMRCRDRSQNYGIKVDLCSCNTTTIRHLDLLGINTISELHIVNMPKLKYLDCQEIAKSCVNGDLRLENLFRDIKIRRGVGKALGETTWNSVKTDLGIWNRFSRFLVPKAKPIGLVHLNLGGLGVVWLNGSIRHPRTIRTNTLIVVDNSGECVVPSSYFDNLMKWIYANVGKAREINIVVAPTQGSPNPNILEVLKTAVVDRRNLHNLERFTLDDVSVPITPLVVKVLDGNQPAPL</sequence>
<feature type="region of interest" description="Disordered" evidence="1">
    <location>
        <begin position="57"/>
        <end position="77"/>
    </location>
</feature>
<organism evidence="2 3">
    <name type="scientific">Nematocida displodere</name>
    <dbReference type="NCBI Taxonomy" id="1805483"/>
    <lineage>
        <taxon>Eukaryota</taxon>
        <taxon>Fungi</taxon>
        <taxon>Fungi incertae sedis</taxon>
        <taxon>Microsporidia</taxon>
        <taxon>Nematocida</taxon>
    </lineage>
</organism>